<evidence type="ECO:0000313" key="1">
    <source>
        <dbReference type="EMBL" id="AFZ19230.1"/>
    </source>
</evidence>
<dbReference type="OrthoDB" id="9758052at2"/>
<gene>
    <name evidence="1" type="ORF">Mic7113_3505</name>
</gene>
<reference evidence="1 2" key="1">
    <citation type="submission" date="2012-06" db="EMBL/GenBank/DDBJ databases">
        <title>Finished chromosome of genome of Microcoleus sp. PCC 7113.</title>
        <authorList>
            <consortium name="US DOE Joint Genome Institute"/>
            <person name="Gugger M."/>
            <person name="Coursin T."/>
            <person name="Rippka R."/>
            <person name="Tandeau De Marsac N."/>
            <person name="Huntemann M."/>
            <person name="Wei C.-L."/>
            <person name="Han J."/>
            <person name="Detter J.C."/>
            <person name="Han C."/>
            <person name="Tapia R."/>
            <person name="Chen A."/>
            <person name="Kyrpides N."/>
            <person name="Mavromatis K."/>
            <person name="Markowitz V."/>
            <person name="Szeto E."/>
            <person name="Ivanova N."/>
            <person name="Pagani I."/>
            <person name="Pati A."/>
            <person name="Goodwin L."/>
            <person name="Nordberg H.P."/>
            <person name="Cantor M.N."/>
            <person name="Hua S.X."/>
            <person name="Woyke T."/>
            <person name="Kerfeld C.A."/>
        </authorList>
    </citation>
    <scope>NUCLEOTIDE SEQUENCE [LARGE SCALE GENOMIC DNA]</scope>
    <source>
        <strain evidence="1 2">PCC 7113</strain>
    </source>
</reference>
<proteinExistence type="predicted"/>
<accession>K9WFN7</accession>
<dbReference type="Proteomes" id="UP000010471">
    <property type="component" value="Chromosome"/>
</dbReference>
<organism evidence="1 2">
    <name type="scientific">Allocoleopsis franciscana PCC 7113</name>
    <dbReference type="NCBI Taxonomy" id="1173027"/>
    <lineage>
        <taxon>Bacteria</taxon>
        <taxon>Bacillati</taxon>
        <taxon>Cyanobacteriota</taxon>
        <taxon>Cyanophyceae</taxon>
        <taxon>Coleofasciculales</taxon>
        <taxon>Coleofasciculaceae</taxon>
        <taxon>Allocoleopsis</taxon>
        <taxon>Allocoleopsis franciscana</taxon>
    </lineage>
</organism>
<dbReference type="EMBL" id="CP003630">
    <property type="protein sequence ID" value="AFZ19230.1"/>
    <property type="molecule type" value="Genomic_DNA"/>
</dbReference>
<dbReference type="RefSeq" id="WP_015183372.1">
    <property type="nucleotide sequence ID" value="NC_019738.1"/>
</dbReference>
<dbReference type="AlphaFoldDB" id="K9WFN7"/>
<sequence>MKPHWKLIAFEIILEIILEIGPASLSMLAAVSEYLVDLSNVAGRDSVQLLVSSIRPEMNRRGYVIDLAQYSFTSLPHGQTSQTSELIQGRLSAMPSAACFCEG</sequence>
<keyword evidence="2" id="KW-1185">Reference proteome</keyword>
<evidence type="ECO:0000313" key="2">
    <source>
        <dbReference type="Proteomes" id="UP000010471"/>
    </source>
</evidence>
<dbReference type="HOGENOM" id="CLU_2260530_0_0_3"/>
<protein>
    <submittedName>
        <fullName evidence="1">Uncharacterized protein</fullName>
    </submittedName>
</protein>
<name>K9WFN7_9CYAN</name>
<dbReference type="KEGG" id="mic:Mic7113_3505"/>